<evidence type="ECO:0000313" key="3">
    <source>
        <dbReference type="Proteomes" id="UP000410492"/>
    </source>
</evidence>
<accession>A0A653BLX1</accession>
<sequence length="70" mass="7245">MHNLGHIDEPPTSTNGAPKGPAGQPGVPDQRDVGHVNLAFDHTEGHLLHDTLTLPKTAHSDRSHGTAGAG</sequence>
<protein>
    <submittedName>
        <fullName evidence="2">Uncharacterized protein</fullName>
    </submittedName>
</protein>
<feature type="region of interest" description="Disordered" evidence="1">
    <location>
        <begin position="51"/>
        <end position="70"/>
    </location>
</feature>
<dbReference type="Proteomes" id="UP000410492">
    <property type="component" value="Unassembled WGS sequence"/>
</dbReference>
<name>A0A653BLX1_CALMS</name>
<proteinExistence type="predicted"/>
<evidence type="ECO:0000313" key="2">
    <source>
        <dbReference type="EMBL" id="VEN36598.1"/>
    </source>
</evidence>
<gene>
    <name evidence="2" type="ORF">CALMAC_LOCUS2157</name>
</gene>
<reference evidence="2 3" key="1">
    <citation type="submission" date="2019-01" db="EMBL/GenBank/DDBJ databases">
        <authorList>
            <person name="Sayadi A."/>
        </authorList>
    </citation>
    <scope>NUCLEOTIDE SEQUENCE [LARGE SCALE GENOMIC DNA]</scope>
</reference>
<keyword evidence="3" id="KW-1185">Reference proteome</keyword>
<evidence type="ECO:0000256" key="1">
    <source>
        <dbReference type="SAM" id="MobiDB-lite"/>
    </source>
</evidence>
<dbReference type="AlphaFoldDB" id="A0A653BLX1"/>
<organism evidence="2 3">
    <name type="scientific">Callosobruchus maculatus</name>
    <name type="common">Southern cowpea weevil</name>
    <name type="synonym">Pulse bruchid</name>
    <dbReference type="NCBI Taxonomy" id="64391"/>
    <lineage>
        <taxon>Eukaryota</taxon>
        <taxon>Metazoa</taxon>
        <taxon>Ecdysozoa</taxon>
        <taxon>Arthropoda</taxon>
        <taxon>Hexapoda</taxon>
        <taxon>Insecta</taxon>
        <taxon>Pterygota</taxon>
        <taxon>Neoptera</taxon>
        <taxon>Endopterygota</taxon>
        <taxon>Coleoptera</taxon>
        <taxon>Polyphaga</taxon>
        <taxon>Cucujiformia</taxon>
        <taxon>Chrysomeloidea</taxon>
        <taxon>Chrysomelidae</taxon>
        <taxon>Bruchinae</taxon>
        <taxon>Bruchini</taxon>
        <taxon>Callosobruchus</taxon>
    </lineage>
</organism>
<feature type="region of interest" description="Disordered" evidence="1">
    <location>
        <begin position="1"/>
        <end position="36"/>
    </location>
</feature>
<dbReference type="EMBL" id="CAACVG010002545">
    <property type="protein sequence ID" value="VEN36598.1"/>
    <property type="molecule type" value="Genomic_DNA"/>
</dbReference>